<reference evidence="6 7" key="1">
    <citation type="submission" date="2015-12" db="EMBL/GenBank/DDBJ databases">
        <title>Draft genome sequence of Streptomyces silvensis ATCC 53525, a producer of novel hormone antagonists.</title>
        <authorList>
            <person name="Johnston C.W."/>
            <person name="Li Y."/>
            <person name="Magarvey N.A."/>
        </authorList>
    </citation>
    <scope>NUCLEOTIDE SEQUENCE [LARGE SCALE GENOMIC DNA]</scope>
    <source>
        <strain evidence="6 7">ATCC 53525</strain>
    </source>
</reference>
<sequence>MPAEPLSQKEIEDRLAELPGWSLTTDGTGTGAASGTAAAGGGAASPKLTRSYRLASHFAATAVVVHIAQVQEELNHHSELTLGYDTVSLAVSTHSAGGALTDLDFALARAVEALAAVHGAR</sequence>
<keyword evidence="7" id="KW-1185">Reference proteome</keyword>
<proteinExistence type="inferred from homology"/>
<organism evidence="6 7">
    <name type="scientific">Streptomyces silvensis</name>
    <dbReference type="NCBI Taxonomy" id="1765722"/>
    <lineage>
        <taxon>Bacteria</taxon>
        <taxon>Bacillati</taxon>
        <taxon>Actinomycetota</taxon>
        <taxon>Actinomycetes</taxon>
        <taxon>Kitasatosporales</taxon>
        <taxon>Streptomycetaceae</taxon>
        <taxon>Streptomyces</taxon>
    </lineage>
</organism>
<evidence type="ECO:0000256" key="5">
    <source>
        <dbReference type="SAM" id="MobiDB-lite"/>
    </source>
</evidence>
<dbReference type="RefSeq" id="WP_058851314.1">
    <property type="nucleotide sequence ID" value="NZ_LOCL01000059.1"/>
</dbReference>
<feature type="compositionally biased region" description="Gly residues" evidence="5">
    <location>
        <begin position="28"/>
        <end position="43"/>
    </location>
</feature>
<evidence type="ECO:0000313" key="6">
    <source>
        <dbReference type="EMBL" id="KUF14509.1"/>
    </source>
</evidence>
<dbReference type="GO" id="GO:0006729">
    <property type="term" value="P:tetrahydrobiopterin biosynthetic process"/>
    <property type="evidence" value="ECO:0007669"/>
    <property type="project" value="InterPro"/>
</dbReference>
<dbReference type="PANTHER" id="PTHR12599">
    <property type="entry name" value="PTERIN-4-ALPHA-CARBINOLAMINE DEHYDRATASE"/>
    <property type="match status" value="1"/>
</dbReference>
<gene>
    <name evidence="6" type="ORF">AT728_32135</name>
</gene>
<evidence type="ECO:0000256" key="3">
    <source>
        <dbReference type="ARBA" id="ARBA00023239"/>
    </source>
</evidence>
<comment type="caution">
    <text evidence="6">The sequence shown here is derived from an EMBL/GenBank/DDBJ whole genome shotgun (WGS) entry which is preliminary data.</text>
</comment>
<evidence type="ECO:0000313" key="7">
    <source>
        <dbReference type="Proteomes" id="UP000054804"/>
    </source>
</evidence>
<keyword evidence="3 4" id="KW-0456">Lyase</keyword>
<dbReference type="Pfam" id="PF01329">
    <property type="entry name" value="Pterin_4a"/>
    <property type="match status" value="1"/>
</dbReference>
<comment type="similarity">
    <text evidence="2 4">Belongs to the pterin-4-alpha-carbinolamine dehydratase family.</text>
</comment>
<dbReference type="InterPro" id="IPR001533">
    <property type="entry name" value="Pterin_deHydtase"/>
</dbReference>
<feature type="region of interest" description="Disordered" evidence="5">
    <location>
        <begin position="1"/>
        <end position="45"/>
    </location>
</feature>
<accession>A0A0W7WV91</accession>
<dbReference type="HAMAP" id="MF_00434">
    <property type="entry name" value="Pterin_4_alpha"/>
    <property type="match status" value="1"/>
</dbReference>
<dbReference type="PANTHER" id="PTHR12599:SF0">
    <property type="entry name" value="PTERIN-4-ALPHA-CARBINOLAMINE DEHYDRATASE"/>
    <property type="match status" value="1"/>
</dbReference>
<dbReference type="OrthoDB" id="15077at2"/>
<dbReference type="Proteomes" id="UP000054804">
    <property type="component" value="Unassembled WGS sequence"/>
</dbReference>
<dbReference type="CDD" id="cd00488">
    <property type="entry name" value="PCD_DCoH"/>
    <property type="match status" value="1"/>
</dbReference>
<dbReference type="InterPro" id="IPR036428">
    <property type="entry name" value="PCD_sf"/>
</dbReference>
<dbReference type="EMBL" id="LOCL01000059">
    <property type="protein sequence ID" value="KUF14509.1"/>
    <property type="molecule type" value="Genomic_DNA"/>
</dbReference>
<dbReference type="SUPFAM" id="SSF55248">
    <property type="entry name" value="PCD-like"/>
    <property type="match status" value="1"/>
</dbReference>
<evidence type="ECO:0000256" key="1">
    <source>
        <dbReference type="ARBA" id="ARBA00001554"/>
    </source>
</evidence>
<feature type="compositionally biased region" description="Basic and acidic residues" evidence="5">
    <location>
        <begin position="7"/>
        <end position="16"/>
    </location>
</feature>
<evidence type="ECO:0000256" key="4">
    <source>
        <dbReference type="HAMAP-Rule" id="MF_00434"/>
    </source>
</evidence>
<dbReference type="AlphaFoldDB" id="A0A0W7WV91"/>
<protein>
    <recommendedName>
        <fullName evidence="4">Putative pterin-4-alpha-carbinolamine dehydratase</fullName>
        <shortName evidence="4">PHS</shortName>
        <ecNumber evidence="4">4.2.1.96</ecNumber>
    </recommendedName>
    <alternativeName>
        <fullName evidence="4">4-alpha-hydroxy-tetrahydropterin dehydratase</fullName>
    </alternativeName>
    <alternativeName>
        <fullName evidence="4">Pterin carbinolamine dehydratase</fullName>
        <shortName evidence="4">PCD</shortName>
    </alternativeName>
</protein>
<dbReference type="GO" id="GO:0008124">
    <property type="term" value="F:4-alpha-hydroxytetrahydrobiopterin dehydratase activity"/>
    <property type="evidence" value="ECO:0007669"/>
    <property type="project" value="UniProtKB-UniRule"/>
</dbReference>
<dbReference type="STRING" id="1765722.AT728_32135"/>
<dbReference type="EC" id="4.2.1.96" evidence="4"/>
<name>A0A0W7WV91_9ACTN</name>
<evidence type="ECO:0000256" key="2">
    <source>
        <dbReference type="ARBA" id="ARBA00006472"/>
    </source>
</evidence>
<dbReference type="Gene3D" id="3.30.1360.20">
    <property type="entry name" value="Transcriptional coactivator/pterin dehydratase"/>
    <property type="match status" value="1"/>
</dbReference>
<comment type="catalytic activity">
    <reaction evidence="1 4">
        <text>(4aS,6R)-4a-hydroxy-L-erythro-5,6,7,8-tetrahydrobiopterin = (6R)-L-erythro-6,7-dihydrobiopterin + H2O</text>
        <dbReference type="Rhea" id="RHEA:11920"/>
        <dbReference type="ChEBI" id="CHEBI:15377"/>
        <dbReference type="ChEBI" id="CHEBI:15642"/>
        <dbReference type="ChEBI" id="CHEBI:43120"/>
        <dbReference type="EC" id="4.2.1.96"/>
    </reaction>
</comment>